<feature type="disulfide bond" evidence="11">
    <location>
        <begin position="565"/>
        <end position="574"/>
    </location>
</feature>
<dbReference type="SMART" id="SM00181">
    <property type="entry name" value="EGF"/>
    <property type="match status" value="4"/>
</dbReference>
<dbReference type="InParanoid" id="A0A1S0UEZ5"/>
<evidence type="ECO:0000256" key="6">
    <source>
        <dbReference type="ARBA" id="ARBA00022729"/>
    </source>
</evidence>
<evidence type="ECO:0000256" key="11">
    <source>
        <dbReference type="PROSITE-ProRule" id="PRU00076"/>
    </source>
</evidence>
<dbReference type="FunFam" id="2.10.25.10:FF:000425">
    <property type="entry name" value="Eyes shut homolog"/>
    <property type="match status" value="1"/>
</dbReference>
<dbReference type="InterPro" id="IPR000152">
    <property type="entry name" value="EGF-type_Asp/Asn_hydroxyl_site"/>
</dbReference>
<dbReference type="SMART" id="SM00254">
    <property type="entry name" value="ShKT"/>
    <property type="match status" value="1"/>
</dbReference>
<dbReference type="InterPro" id="IPR012674">
    <property type="entry name" value="Calycin"/>
</dbReference>
<dbReference type="PANTHER" id="PTHR24033">
    <property type="entry name" value="EGF-LIKE DOMAIN-CONTAINING PROTEIN"/>
    <property type="match status" value="1"/>
</dbReference>
<dbReference type="GO" id="GO:0005737">
    <property type="term" value="C:cytoplasm"/>
    <property type="evidence" value="ECO:0007669"/>
    <property type="project" value="UniProtKB-SubCell"/>
</dbReference>
<evidence type="ECO:0000259" key="14">
    <source>
        <dbReference type="PROSITE" id="PS51670"/>
    </source>
</evidence>
<dbReference type="Gene3D" id="2.10.25.10">
    <property type="entry name" value="Laminin"/>
    <property type="match status" value="3"/>
</dbReference>
<dbReference type="RefSeq" id="XP_020305173.1">
    <property type="nucleotide sequence ID" value="XM_020451075.1"/>
</dbReference>
<evidence type="ECO:0000259" key="13">
    <source>
        <dbReference type="PROSITE" id="PS50026"/>
    </source>
</evidence>
<evidence type="ECO:0000256" key="1">
    <source>
        <dbReference type="ARBA" id="ARBA00004496"/>
    </source>
</evidence>
<dbReference type="Pfam" id="PF00008">
    <property type="entry name" value="EGF"/>
    <property type="match status" value="2"/>
</dbReference>
<dbReference type="PANTHER" id="PTHR24033:SF230">
    <property type="entry name" value="PROTEIN CBG18408"/>
    <property type="match status" value="1"/>
</dbReference>
<evidence type="ECO:0000256" key="3">
    <source>
        <dbReference type="ARBA" id="ARBA00022490"/>
    </source>
</evidence>
<evidence type="ECO:0000256" key="12">
    <source>
        <dbReference type="SAM" id="SignalP"/>
    </source>
</evidence>
<feature type="domain" description="EGF-like" evidence="13">
    <location>
        <begin position="426"/>
        <end position="465"/>
    </location>
</feature>
<dbReference type="KEGG" id="loa:LOAG_18416"/>
<feature type="disulfide bond" evidence="11">
    <location>
        <begin position="455"/>
        <end position="464"/>
    </location>
</feature>
<dbReference type="OMA" id="FKGRTHK"/>
<dbReference type="PROSITE" id="PS51670">
    <property type="entry name" value="SHKT"/>
    <property type="match status" value="1"/>
</dbReference>
<feature type="disulfide bond" evidence="11">
    <location>
        <begin position="527"/>
        <end position="536"/>
    </location>
</feature>
<evidence type="ECO:0000256" key="5">
    <source>
        <dbReference type="ARBA" id="ARBA00022536"/>
    </source>
</evidence>
<dbReference type="Pfam" id="PF08768">
    <property type="entry name" value="THAP4_heme-bd"/>
    <property type="match status" value="1"/>
</dbReference>
<dbReference type="InterPro" id="IPR003582">
    <property type="entry name" value="ShKT_dom"/>
</dbReference>
<protein>
    <submittedName>
        <fullName evidence="15">Processed neurogenic locus Notch protein</fullName>
    </submittedName>
</protein>
<keyword evidence="6 12" id="KW-0732">Signal</keyword>
<evidence type="ECO:0000256" key="9">
    <source>
        <dbReference type="ARBA" id="ARBA00023157"/>
    </source>
</evidence>
<dbReference type="Pfam" id="PF02014">
    <property type="entry name" value="Reeler"/>
    <property type="match status" value="1"/>
</dbReference>
<feature type="domain" description="ShKT" evidence="14">
    <location>
        <begin position="578"/>
        <end position="615"/>
    </location>
</feature>
<feature type="domain" description="EGF-like" evidence="13">
    <location>
        <begin position="539"/>
        <end position="575"/>
    </location>
</feature>
<dbReference type="GO" id="GO:0005509">
    <property type="term" value="F:calcium ion binding"/>
    <property type="evidence" value="ECO:0007669"/>
    <property type="project" value="InterPro"/>
</dbReference>
<feature type="domain" description="EGF-like" evidence="13">
    <location>
        <begin position="501"/>
        <end position="537"/>
    </location>
</feature>
<keyword evidence="9 11" id="KW-1015">Disulfide bond</keyword>
<dbReference type="SUPFAM" id="SSF50814">
    <property type="entry name" value="Lipocalins"/>
    <property type="match status" value="1"/>
</dbReference>
<keyword evidence="3" id="KW-0963">Cytoplasm</keyword>
<dbReference type="InterPro" id="IPR000742">
    <property type="entry name" value="EGF"/>
</dbReference>
<accession>A0A1S0UEZ5</accession>
<dbReference type="SUPFAM" id="SSF57196">
    <property type="entry name" value="EGF/Laminin"/>
    <property type="match status" value="4"/>
</dbReference>
<evidence type="ECO:0000256" key="7">
    <source>
        <dbReference type="ARBA" id="ARBA00022737"/>
    </source>
</evidence>
<keyword evidence="5 11" id="KW-0245">EGF-like domain</keyword>
<evidence type="ECO:0000256" key="8">
    <source>
        <dbReference type="ARBA" id="ARBA00022837"/>
    </source>
</evidence>
<dbReference type="AlphaFoldDB" id="A0A1S0UEZ5"/>
<dbReference type="OrthoDB" id="283575at2759"/>
<dbReference type="InterPro" id="IPR002861">
    <property type="entry name" value="Reeler_dom"/>
</dbReference>
<dbReference type="PROSITE" id="PS00010">
    <property type="entry name" value="ASX_HYDROXYL"/>
    <property type="match status" value="1"/>
</dbReference>
<dbReference type="CDD" id="cd07828">
    <property type="entry name" value="lipocalin_heme-bd-THAP4-like"/>
    <property type="match status" value="1"/>
</dbReference>
<dbReference type="GeneID" id="9944815"/>
<dbReference type="CTD" id="9944815"/>
<dbReference type="FunCoup" id="A0A1S0UEZ5">
    <property type="interactions" value="25"/>
</dbReference>
<dbReference type="CDD" id="cd08544">
    <property type="entry name" value="Reeler"/>
    <property type="match status" value="1"/>
</dbReference>
<dbReference type="InterPro" id="IPR042307">
    <property type="entry name" value="Reeler_sf"/>
</dbReference>
<dbReference type="InterPro" id="IPR051830">
    <property type="entry name" value="NOTCH_homolog"/>
</dbReference>
<dbReference type="PROSITE" id="PS01187">
    <property type="entry name" value="EGF_CA"/>
    <property type="match status" value="1"/>
</dbReference>
<dbReference type="InterPro" id="IPR001881">
    <property type="entry name" value="EGF-like_Ca-bd_dom"/>
</dbReference>
<sequence>MLFILVITGLWTSIQAALTEFSGFHCMMRHSMRMNRIVHGKPQETMPPFEFRFLDAKGYETRYYEPGKIYTSTMLFILVITGLWTSIQAALTEFSGFHCMMRHSMRMNRIVHGKPQETMPPFEFRFLDAKGYETRYYEPGKIYTIRLIGFVHFRGLLLQGRLANENGFLIGSLKGGRFIENENWQTFGIRIQDCDPHGPSWQDSITHTDDSQKFIVQLEWTTDKDIGAVQFMLTIAEEDEIYWERWRPENGFIIPITWKEKHLNHINDERGVAVKLSAKKQKHTEQLSSNLYKRLVSTAENIENFTAIDRKSNATQYTIHEKHTLQRPVPETLRDLAYRHENEVEEEVNEKQSSTTIPFTAPLLEFESSTTTGLSLIHTTASWQLQTGKLNEIEHVYEGRFPKILMGNLNNNELTKTKLKMTSVIRSDKCIENPCENGGRCRLDNSAKLGFACFCKEGWIGPLCQTKDYCIGHSCVSGKCVNLKDSYQCICWTDYAGKFCTRKCDPNLCRRNGTCVEKSNGELGCKCPPGASGRYCEREINECNFRRCKNDAKCIDKWNDYSCICRPGWMGKDCDRPCQDIYGSCNQWKQQGQCEQMRAHTRFFDVNCAVSCGQCTYSNDTVKTTKPLAPILLPLAWMIGIWKAEVNGTRSRTVDYVTDFEGISYTEILAITVADVLVFGKPSINFTSIAINKNDTTDQHIHYGFLTVGSNPGGKPLVALITTSNLGQIMIEEGEIHSNSIQFTPMYRSILSYTANNLPLELHRTFSRNDKRLIQSLTKKDMDGRNRSVSKRYDKIIDIEYL</sequence>
<keyword evidence="8" id="KW-0106">Calcium</keyword>
<comment type="caution">
    <text evidence="11">Lacks conserved residue(s) required for the propagation of feature annotation.</text>
</comment>
<dbReference type="Pfam" id="PF01549">
    <property type="entry name" value="ShK"/>
    <property type="match status" value="1"/>
</dbReference>
<evidence type="ECO:0000256" key="2">
    <source>
        <dbReference type="ARBA" id="ARBA00004613"/>
    </source>
</evidence>
<keyword evidence="4" id="KW-0964">Secreted</keyword>
<dbReference type="InterPro" id="IPR018097">
    <property type="entry name" value="EGF_Ca-bd_CS"/>
</dbReference>
<evidence type="ECO:0000256" key="4">
    <source>
        <dbReference type="ARBA" id="ARBA00022525"/>
    </source>
</evidence>
<evidence type="ECO:0000256" key="10">
    <source>
        <dbReference type="ARBA" id="ARBA00023180"/>
    </source>
</evidence>
<evidence type="ECO:0000313" key="15">
    <source>
        <dbReference type="EMBL" id="EJD74240.1"/>
    </source>
</evidence>
<reference evidence="15" key="1">
    <citation type="submission" date="2012-04" db="EMBL/GenBank/DDBJ databases">
        <title>The Genome Sequence of Loa loa.</title>
        <authorList>
            <consortium name="The Broad Institute Genome Sequencing Platform"/>
            <consortium name="Broad Institute Genome Sequencing Center for Infectious Disease"/>
            <person name="Nutman T.B."/>
            <person name="Fink D.L."/>
            <person name="Russ C."/>
            <person name="Young S."/>
            <person name="Zeng Q."/>
            <person name="Gargeya S."/>
            <person name="Alvarado L."/>
            <person name="Berlin A."/>
            <person name="Chapman S.B."/>
            <person name="Chen Z."/>
            <person name="Freedman E."/>
            <person name="Gellesch M."/>
            <person name="Goldberg J."/>
            <person name="Griggs A."/>
            <person name="Gujja S."/>
            <person name="Heilman E.R."/>
            <person name="Heiman D."/>
            <person name="Howarth C."/>
            <person name="Mehta T."/>
            <person name="Neiman D."/>
            <person name="Pearson M."/>
            <person name="Roberts A."/>
            <person name="Saif S."/>
            <person name="Shea T."/>
            <person name="Shenoy N."/>
            <person name="Sisk P."/>
            <person name="Stolte C."/>
            <person name="Sykes S."/>
            <person name="White J."/>
            <person name="Yandava C."/>
            <person name="Haas B."/>
            <person name="Henn M.R."/>
            <person name="Nusbaum C."/>
            <person name="Birren B."/>
        </authorList>
    </citation>
    <scope>NUCLEOTIDE SEQUENCE [LARGE SCALE GENOMIC DNA]</scope>
</reference>
<dbReference type="PROSITE" id="PS00022">
    <property type="entry name" value="EGF_1"/>
    <property type="match status" value="3"/>
</dbReference>
<feature type="signal peptide" evidence="12">
    <location>
        <begin position="1"/>
        <end position="16"/>
    </location>
</feature>
<keyword evidence="7" id="KW-0677">Repeat</keyword>
<dbReference type="InterPro" id="IPR014878">
    <property type="entry name" value="THAP4-like_heme-bd"/>
</dbReference>
<proteinExistence type="predicted"/>
<dbReference type="PROSITE" id="PS50026">
    <property type="entry name" value="EGF_3"/>
    <property type="match status" value="3"/>
</dbReference>
<dbReference type="PROSITE" id="PS01186">
    <property type="entry name" value="EGF_2"/>
    <property type="match status" value="1"/>
</dbReference>
<name>A0A1S0UEZ5_LOALO</name>
<feature type="chain" id="PRO_5010372661" evidence="12">
    <location>
        <begin position="17"/>
        <end position="802"/>
    </location>
</feature>
<dbReference type="Gene3D" id="2.60.40.4060">
    <property type="entry name" value="Reeler domain"/>
    <property type="match status" value="1"/>
</dbReference>
<organism evidence="15">
    <name type="scientific">Loa loa</name>
    <name type="common">Eye worm</name>
    <name type="synonym">Filaria loa</name>
    <dbReference type="NCBI Taxonomy" id="7209"/>
    <lineage>
        <taxon>Eukaryota</taxon>
        <taxon>Metazoa</taxon>
        <taxon>Ecdysozoa</taxon>
        <taxon>Nematoda</taxon>
        <taxon>Chromadorea</taxon>
        <taxon>Rhabditida</taxon>
        <taxon>Spirurina</taxon>
        <taxon>Spiruromorpha</taxon>
        <taxon>Filarioidea</taxon>
        <taxon>Onchocercidae</taxon>
        <taxon>Loa</taxon>
    </lineage>
</organism>
<dbReference type="SMART" id="SM00179">
    <property type="entry name" value="EGF_CA"/>
    <property type="match status" value="3"/>
</dbReference>
<dbReference type="GO" id="GO:0005576">
    <property type="term" value="C:extracellular region"/>
    <property type="evidence" value="ECO:0007669"/>
    <property type="project" value="UniProtKB-SubCell"/>
</dbReference>
<dbReference type="Gene3D" id="2.40.128.20">
    <property type="match status" value="1"/>
</dbReference>
<dbReference type="CDD" id="cd00054">
    <property type="entry name" value="EGF_CA"/>
    <property type="match status" value="4"/>
</dbReference>
<comment type="subcellular location">
    <subcellularLocation>
        <location evidence="1">Cytoplasm</location>
    </subcellularLocation>
    <subcellularLocation>
        <location evidence="2">Secreted</location>
    </subcellularLocation>
</comment>
<gene>
    <name evidence="15" type="ORF">LOAG_18416</name>
</gene>
<dbReference type="EMBL" id="JH712366">
    <property type="protein sequence ID" value="EJD74240.1"/>
    <property type="molecule type" value="Genomic_DNA"/>
</dbReference>
<keyword evidence="10" id="KW-0325">Glycoprotein</keyword>